<keyword evidence="3" id="KW-0238">DNA-binding</keyword>
<dbReference type="RefSeq" id="WP_130919159.1">
    <property type="nucleotide sequence ID" value="NZ_LR215973.1"/>
</dbReference>
<dbReference type="AlphaFoldDB" id="A0A4U8W8X0"/>
<dbReference type="InterPro" id="IPR000847">
    <property type="entry name" value="LysR_HTH_N"/>
</dbReference>
<evidence type="ECO:0000313" key="8">
    <source>
        <dbReference type="Proteomes" id="UP000290439"/>
    </source>
</evidence>
<dbReference type="Proteomes" id="UP000290439">
    <property type="component" value="Chromosome"/>
</dbReference>
<dbReference type="CDD" id="cd08414">
    <property type="entry name" value="PBP2_LTTR_aromatics_like"/>
    <property type="match status" value="1"/>
</dbReference>
<keyword evidence="4" id="KW-0010">Activator</keyword>
<dbReference type="InterPro" id="IPR036390">
    <property type="entry name" value="WH_DNA-bd_sf"/>
</dbReference>
<dbReference type="PANTHER" id="PTHR30346:SF0">
    <property type="entry name" value="HCA OPERON TRANSCRIPTIONAL ACTIVATOR HCAR"/>
    <property type="match status" value="1"/>
</dbReference>
<protein>
    <submittedName>
        <fullName evidence="7">HTH-type transcriptional regulator gltC</fullName>
    </submittedName>
</protein>
<dbReference type="PANTHER" id="PTHR30346">
    <property type="entry name" value="TRANSCRIPTIONAL DUAL REGULATOR HCAR-RELATED"/>
    <property type="match status" value="1"/>
</dbReference>
<evidence type="ECO:0000256" key="3">
    <source>
        <dbReference type="ARBA" id="ARBA00023125"/>
    </source>
</evidence>
<dbReference type="PRINTS" id="PR00039">
    <property type="entry name" value="HTHLYSR"/>
</dbReference>
<name>A0A4U8W8X0_9NOCA</name>
<dbReference type="Gene3D" id="3.40.190.10">
    <property type="entry name" value="Periplasmic binding protein-like II"/>
    <property type="match status" value="2"/>
</dbReference>
<keyword evidence="5" id="KW-0804">Transcription</keyword>
<dbReference type="InterPro" id="IPR005119">
    <property type="entry name" value="LysR_subst-bd"/>
</dbReference>
<keyword evidence="2" id="KW-0805">Transcription regulation</keyword>
<proteinExistence type="inferred from homology"/>
<organism evidence="7 8">
    <name type="scientific">Nocardia cyriacigeorgica</name>
    <dbReference type="NCBI Taxonomy" id="135487"/>
    <lineage>
        <taxon>Bacteria</taxon>
        <taxon>Bacillati</taxon>
        <taxon>Actinomycetota</taxon>
        <taxon>Actinomycetes</taxon>
        <taxon>Mycobacteriales</taxon>
        <taxon>Nocardiaceae</taxon>
        <taxon>Nocardia</taxon>
    </lineage>
</organism>
<dbReference type="Pfam" id="PF03466">
    <property type="entry name" value="LysR_substrate"/>
    <property type="match status" value="1"/>
</dbReference>
<dbReference type="GO" id="GO:0032993">
    <property type="term" value="C:protein-DNA complex"/>
    <property type="evidence" value="ECO:0007669"/>
    <property type="project" value="TreeGrafter"/>
</dbReference>
<dbReference type="InterPro" id="IPR036388">
    <property type="entry name" value="WH-like_DNA-bd_sf"/>
</dbReference>
<dbReference type="PROSITE" id="PS50931">
    <property type="entry name" value="HTH_LYSR"/>
    <property type="match status" value="1"/>
</dbReference>
<evidence type="ECO:0000259" key="6">
    <source>
        <dbReference type="PROSITE" id="PS50931"/>
    </source>
</evidence>
<feature type="domain" description="HTH lysR-type" evidence="6">
    <location>
        <begin position="1"/>
        <end position="58"/>
    </location>
</feature>
<evidence type="ECO:0000256" key="1">
    <source>
        <dbReference type="ARBA" id="ARBA00009437"/>
    </source>
</evidence>
<dbReference type="GO" id="GO:0003677">
    <property type="term" value="F:DNA binding"/>
    <property type="evidence" value="ECO:0007669"/>
    <property type="project" value="UniProtKB-KW"/>
</dbReference>
<dbReference type="Pfam" id="PF00126">
    <property type="entry name" value="HTH_1"/>
    <property type="match status" value="1"/>
</dbReference>
<reference evidence="7 8" key="1">
    <citation type="submission" date="2019-02" db="EMBL/GenBank/DDBJ databases">
        <authorList>
            <consortium name="Pathogen Informatics"/>
        </authorList>
    </citation>
    <scope>NUCLEOTIDE SEQUENCE [LARGE SCALE GENOMIC DNA]</scope>
    <source>
        <strain evidence="7 8">3012STDY6756504</strain>
    </source>
</reference>
<evidence type="ECO:0000256" key="2">
    <source>
        <dbReference type="ARBA" id="ARBA00023015"/>
    </source>
</evidence>
<comment type="similarity">
    <text evidence="1">Belongs to the LysR transcriptional regulatory family.</text>
</comment>
<dbReference type="EMBL" id="LR215973">
    <property type="protein sequence ID" value="VFB01796.1"/>
    <property type="molecule type" value="Genomic_DNA"/>
</dbReference>
<evidence type="ECO:0000256" key="4">
    <source>
        <dbReference type="ARBA" id="ARBA00023159"/>
    </source>
</evidence>
<dbReference type="FunFam" id="1.10.10.10:FF:000001">
    <property type="entry name" value="LysR family transcriptional regulator"/>
    <property type="match status" value="1"/>
</dbReference>
<dbReference type="SUPFAM" id="SSF46785">
    <property type="entry name" value="Winged helix' DNA-binding domain"/>
    <property type="match status" value="1"/>
</dbReference>
<accession>A0A4U8W8X0</accession>
<dbReference type="SUPFAM" id="SSF53850">
    <property type="entry name" value="Periplasmic binding protein-like II"/>
    <property type="match status" value="1"/>
</dbReference>
<evidence type="ECO:0000256" key="5">
    <source>
        <dbReference type="ARBA" id="ARBA00023163"/>
    </source>
</evidence>
<evidence type="ECO:0000313" key="7">
    <source>
        <dbReference type="EMBL" id="VFB01796.1"/>
    </source>
</evidence>
<dbReference type="GO" id="GO:0003700">
    <property type="term" value="F:DNA-binding transcription factor activity"/>
    <property type="evidence" value="ECO:0007669"/>
    <property type="project" value="InterPro"/>
</dbReference>
<gene>
    <name evidence="7" type="primary">gltC_8</name>
    <name evidence="7" type="ORF">NCTC10797_05623</name>
</gene>
<sequence>MNWQELETFLTLAEELHFGRTAERLHISSPRVSQMIKALERRIGAPLFERTSRQVVLTSFGRQLREELDPHHRGVLAALARVTDSACGLGGVLRLGFSSPLASELLMTIVESFRAAYPNCDIQIREVHLSNRVTPLRNGDIDIQFIELPVDDPEIACGPVLLRDPCVLAVSSDHRLARRETVSLEDLADEQLLMIEGMPGYFVDRHFPVSTPSGRPIRHVPITIYWQELLTLVAAGRGVTIAAAQGTRYYPRPNLVYIPFDDVAPFEYGLFWRTDTASAKVLAFARIAQQVSSSLAGSGKS</sequence>
<dbReference type="Gene3D" id="1.10.10.10">
    <property type="entry name" value="Winged helix-like DNA-binding domain superfamily/Winged helix DNA-binding domain"/>
    <property type="match status" value="1"/>
</dbReference>